<comment type="caution">
    <text evidence="2">Lacks conserved residue(s) required for the propagation of feature annotation.</text>
</comment>
<protein>
    <submittedName>
        <fullName evidence="4">Response regulator</fullName>
    </submittedName>
</protein>
<dbReference type="SUPFAM" id="SSF52172">
    <property type="entry name" value="CheY-like"/>
    <property type="match status" value="1"/>
</dbReference>
<evidence type="ECO:0000256" key="1">
    <source>
        <dbReference type="ARBA" id="ARBA00022553"/>
    </source>
</evidence>
<dbReference type="Gene3D" id="3.40.50.2300">
    <property type="match status" value="1"/>
</dbReference>
<evidence type="ECO:0000256" key="2">
    <source>
        <dbReference type="PROSITE-ProRule" id="PRU00169"/>
    </source>
</evidence>
<evidence type="ECO:0000259" key="3">
    <source>
        <dbReference type="PROSITE" id="PS50110"/>
    </source>
</evidence>
<dbReference type="RefSeq" id="WP_153548780.1">
    <property type="nucleotide sequence ID" value="NZ_WIXK01000008.1"/>
</dbReference>
<dbReference type="EMBL" id="WIXK01000008">
    <property type="protein sequence ID" value="MQY43890.1"/>
    <property type="molecule type" value="Genomic_DNA"/>
</dbReference>
<dbReference type="PANTHER" id="PTHR44591:SF23">
    <property type="entry name" value="CHEY SUBFAMILY"/>
    <property type="match status" value="1"/>
</dbReference>
<dbReference type="GO" id="GO:0000160">
    <property type="term" value="P:phosphorelay signal transduction system"/>
    <property type="evidence" value="ECO:0007669"/>
    <property type="project" value="InterPro"/>
</dbReference>
<comment type="caution">
    <text evidence="4">The sequence shown here is derived from an EMBL/GenBank/DDBJ whole genome shotgun (WGS) entry which is preliminary data.</text>
</comment>
<dbReference type="PROSITE" id="PS50110">
    <property type="entry name" value="RESPONSE_REGULATORY"/>
    <property type="match status" value="1"/>
</dbReference>
<proteinExistence type="predicted"/>
<dbReference type="InterPro" id="IPR050595">
    <property type="entry name" value="Bact_response_regulator"/>
</dbReference>
<reference evidence="4 5" key="1">
    <citation type="submission" date="2019-10" db="EMBL/GenBank/DDBJ databases">
        <title>Epibacterium sp. nov., isolated from seawater.</title>
        <authorList>
            <person name="Zhang X."/>
            <person name="Li N."/>
        </authorList>
    </citation>
    <scope>NUCLEOTIDE SEQUENCE [LARGE SCALE GENOMIC DNA]</scope>
    <source>
        <strain evidence="4 5">SM1969</strain>
    </source>
</reference>
<keyword evidence="1" id="KW-0597">Phosphoprotein</keyword>
<dbReference type="Pfam" id="PF00072">
    <property type="entry name" value="Response_reg"/>
    <property type="match status" value="1"/>
</dbReference>
<dbReference type="Proteomes" id="UP000436694">
    <property type="component" value="Unassembled WGS sequence"/>
</dbReference>
<accession>A0A844AN35</accession>
<gene>
    <name evidence="4" type="ORF">GG681_14685</name>
</gene>
<feature type="domain" description="Response regulatory" evidence="3">
    <location>
        <begin position="6"/>
        <end position="126"/>
    </location>
</feature>
<keyword evidence="5" id="KW-1185">Reference proteome</keyword>
<dbReference type="SMART" id="SM00448">
    <property type="entry name" value="REC"/>
    <property type="match status" value="1"/>
</dbReference>
<name>A0A844AN35_9RHOB</name>
<dbReference type="AlphaFoldDB" id="A0A844AN35"/>
<dbReference type="InterPro" id="IPR001789">
    <property type="entry name" value="Sig_transdc_resp-reg_receiver"/>
</dbReference>
<evidence type="ECO:0000313" key="5">
    <source>
        <dbReference type="Proteomes" id="UP000436694"/>
    </source>
</evidence>
<dbReference type="InterPro" id="IPR011006">
    <property type="entry name" value="CheY-like_superfamily"/>
</dbReference>
<evidence type="ECO:0000313" key="4">
    <source>
        <dbReference type="EMBL" id="MQY43890.1"/>
    </source>
</evidence>
<organism evidence="4 5">
    <name type="scientific">Tritonibacter aquimaris</name>
    <dbReference type="NCBI Taxonomy" id="2663379"/>
    <lineage>
        <taxon>Bacteria</taxon>
        <taxon>Pseudomonadati</taxon>
        <taxon>Pseudomonadota</taxon>
        <taxon>Alphaproteobacteria</taxon>
        <taxon>Rhodobacterales</taxon>
        <taxon>Paracoccaceae</taxon>
        <taxon>Tritonibacter</taxon>
    </lineage>
</organism>
<sequence>MKRSNTVLIIEEDASIRFMMREIARALDIKVETAGSSGEGLSWLRARPWHFAMLILNLDIRQSGDDDTVERIRDDQQAGVREIPIIGMMEKCQGPDSTAFTQLRVDSCLRKPVTPAELLALTDRYTSPLATSEP</sequence>
<dbReference type="PANTHER" id="PTHR44591">
    <property type="entry name" value="STRESS RESPONSE REGULATOR PROTEIN 1"/>
    <property type="match status" value="1"/>
</dbReference>